<evidence type="ECO:0000259" key="4">
    <source>
        <dbReference type="PROSITE" id="PS50042"/>
    </source>
</evidence>
<dbReference type="PROSITE" id="PS50042">
    <property type="entry name" value="CNMP_BINDING_3"/>
    <property type="match status" value="1"/>
</dbReference>
<dbReference type="InterPro" id="IPR000595">
    <property type="entry name" value="cNMP-bd_dom"/>
</dbReference>
<feature type="domain" description="HTH crp-type" evidence="5">
    <location>
        <begin position="150"/>
        <end position="216"/>
    </location>
</feature>
<protein>
    <submittedName>
        <fullName evidence="6">Crp/Fnr family transcriptional regulator</fullName>
    </submittedName>
</protein>
<dbReference type="SMART" id="SM00100">
    <property type="entry name" value="cNMP"/>
    <property type="match status" value="1"/>
</dbReference>
<dbReference type="PANTHER" id="PTHR24567">
    <property type="entry name" value="CRP FAMILY TRANSCRIPTIONAL REGULATORY PROTEIN"/>
    <property type="match status" value="1"/>
</dbReference>
<comment type="caution">
    <text evidence="6">The sequence shown here is derived from an EMBL/GenBank/DDBJ whole genome shotgun (WGS) entry which is preliminary data.</text>
</comment>
<keyword evidence="2" id="KW-0238">DNA-binding</keyword>
<organism evidence="6 7">
    <name type="scientific">Parablautia intestinalis</name>
    <dbReference type="NCBI Taxonomy" id="2320100"/>
    <lineage>
        <taxon>Bacteria</taxon>
        <taxon>Bacillati</taxon>
        <taxon>Bacillota</taxon>
        <taxon>Clostridia</taxon>
        <taxon>Lachnospirales</taxon>
        <taxon>Lachnospiraceae</taxon>
        <taxon>Parablautia</taxon>
    </lineage>
</organism>
<evidence type="ECO:0000313" key="7">
    <source>
        <dbReference type="Proteomes" id="UP000280696"/>
    </source>
</evidence>
<dbReference type="EMBL" id="RAYQ01000019">
    <property type="protein sequence ID" value="RKI89748.1"/>
    <property type="molecule type" value="Genomic_DNA"/>
</dbReference>
<reference evidence="6 7" key="1">
    <citation type="submission" date="2018-09" db="EMBL/GenBank/DDBJ databases">
        <title>Murine metabolic-syndrome-specific gut microbial biobank.</title>
        <authorList>
            <person name="Liu C."/>
        </authorList>
    </citation>
    <scope>NUCLEOTIDE SEQUENCE [LARGE SCALE GENOMIC DNA]</scope>
    <source>
        <strain evidence="6 7">0.1xD8-82</strain>
    </source>
</reference>
<feature type="domain" description="Cyclic nucleotide-binding" evidence="4">
    <location>
        <begin position="9"/>
        <end position="132"/>
    </location>
</feature>
<evidence type="ECO:0000256" key="3">
    <source>
        <dbReference type="ARBA" id="ARBA00023163"/>
    </source>
</evidence>
<dbReference type="GO" id="GO:0003677">
    <property type="term" value="F:DNA binding"/>
    <property type="evidence" value="ECO:0007669"/>
    <property type="project" value="UniProtKB-KW"/>
</dbReference>
<name>A0A3A9AER9_9FIRM</name>
<dbReference type="InterPro" id="IPR012318">
    <property type="entry name" value="HTH_CRP"/>
</dbReference>
<dbReference type="InterPro" id="IPR018490">
    <property type="entry name" value="cNMP-bd_dom_sf"/>
</dbReference>
<dbReference type="GO" id="GO:0003700">
    <property type="term" value="F:DNA-binding transcription factor activity"/>
    <property type="evidence" value="ECO:0007669"/>
    <property type="project" value="TreeGrafter"/>
</dbReference>
<dbReference type="SUPFAM" id="SSF51206">
    <property type="entry name" value="cAMP-binding domain-like"/>
    <property type="match status" value="1"/>
</dbReference>
<dbReference type="InterPro" id="IPR050397">
    <property type="entry name" value="Env_Response_Regulators"/>
</dbReference>
<evidence type="ECO:0000313" key="6">
    <source>
        <dbReference type="EMBL" id="RKI89748.1"/>
    </source>
</evidence>
<keyword evidence="7" id="KW-1185">Reference proteome</keyword>
<dbReference type="SUPFAM" id="SSF46785">
    <property type="entry name" value="Winged helix' DNA-binding domain"/>
    <property type="match status" value="1"/>
</dbReference>
<dbReference type="SMART" id="SM00419">
    <property type="entry name" value="HTH_CRP"/>
    <property type="match status" value="1"/>
</dbReference>
<dbReference type="AlphaFoldDB" id="A0A3A9AER9"/>
<keyword evidence="3" id="KW-0804">Transcription</keyword>
<dbReference type="CDD" id="cd00038">
    <property type="entry name" value="CAP_ED"/>
    <property type="match status" value="1"/>
</dbReference>
<dbReference type="RefSeq" id="WP_120471396.1">
    <property type="nucleotide sequence ID" value="NZ_CATAJS010000083.1"/>
</dbReference>
<dbReference type="PROSITE" id="PS51063">
    <property type="entry name" value="HTH_CRP_2"/>
    <property type="match status" value="1"/>
</dbReference>
<evidence type="ECO:0000256" key="1">
    <source>
        <dbReference type="ARBA" id="ARBA00023015"/>
    </source>
</evidence>
<dbReference type="PANTHER" id="PTHR24567:SF26">
    <property type="entry name" value="REGULATORY PROTEIN YEIL"/>
    <property type="match status" value="1"/>
</dbReference>
<dbReference type="Proteomes" id="UP000280696">
    <property type="component" value="Unassembled WGS sequence"/>
</dbReference>
<dbReference type="Gene3D" id="2.60.120.10">
    <property type="entry name" value="Jelly Rolls"/>
    <property type="match status" value="1"/>
</dbReference>
<dbReference type="Pfam" id="PF00027">
    <property type="entry name" value="cNMP_binding"/>
    <property type="match status" value="1"/>
</dbReference>
<evidence type="ECO:0000259" key="5">
    <source>
        <dbReference type="PROSITE" id="PS51063"/>
    </source>
</evidence>
<dbReference type="InterPro" id="IPR036390">
    <property type="entry name" value="WH_DNA-bd_sf"/>
</dbReference>
<proteinExistence type="predicted"/>
<dbReference type="Pfam" id="PF13545">
    <property type="entry name" value="HTH_Crp_2"/>
    <property type="match status" value="1"/>
</dbReference>
<dbReference type="GO" id="GO:0005829">
    <property type="term" value="C:cytosol"/>
    <property type="evidence" value="ECO:0007669"/>
    <property type="project" value="TreeGrafter"/>
</dbReference>
<sequence>MTDIESSKLFHSITETERERILKCSKSRMKNYAAGTYIFEQGGLPSRLFLLLEGQVQICKDFTSGKRDVLYLVEAGNVFGEIFLFGDRKHYWYDAVAVTDVSVMEMPWDFFYHFCSNACDHHKQLTQNMLEILSENNFNITRKLHIVSTSSLRERLAIWLIDSMDANCVVELHMNREQLADFLGVARPSLSRELMRMQKDGLIKVDRRKIKICDKDAVEMLSPGAQSSEL</sequence>
<keyword evidence="1" id="KW-0805">Transcription regulation</keyword>
<dbReference type="InterPro" id="IPR014710">
    <property type="entry name" value="RmlC-like_jellyroll"/>
</dbReference>
<dbReference type="OrthoDB" id="9774616at2"/>
<gene>
    <name evidence="6" type="ORF">D7V94_16285</name>
</gene>
<evidence type="ECO:0000256" key="2">
    <source>
        <dbReference type="ARBA" id="ARBA00023125"/>
    </source>
</evidence>
<accession>A0A3A9AER9</accession>